<keyword evidence="2" id="KW-1185">Reference proteome</keyword>
<evidence type="ECO:0000313" key="2">
    <source>
        <dbReference type="Proteomes" id="UP001370590"/>
    </source>
</evidence>
<dbReference type="Proteomes" id="UP001370590">
    <property type="component" value="Unassembled WGS sequence"/>
</dbReference>
<comment type="caution">
    <text evidence="1">The sequence shown here is derived from an EMBL/GenBank/DDBJ whole genome shotgun (WGS) entry which is preliminary data.</text>
</comment>
<sequence>MTDDFNYLLLKIKELQKINNSHIYIGVPYDDDHMTMIGLVNEYGTQIQAKPGKWLCIPMVGAQGKKPSEIPHLYKRGNSLGVNDSTQPNGYRLCFVLRKSVKIPSRPFIRHTLSHSIGDWTDMIQYCLQRVLSERLYSADDFFKDVGTRMVKDMQKTIKDMTEPANASLTIANKGKDDPLVDTGKLMKSIMYVVEHK</sequence>
<accession>A0ABU8SMC8</accession>
<evidence type="ECO:0000313" key="1">
    <source>
        <dbReference type="EMBL" id="MEJ6401029.1"/>
    </source>
</evidence>
<proteinExistence type="predicted"/>
<organism evidence="1 2">
    <name type="scientific">Nicoliella lavandulae</name>
    <dbReference type="NCBI Taxonomy" id="3082954"/>
    <lineage>
        <taxon>Bacteria</taxon>
        <taxon>Bacillati</taxon>
        <taxon>Bacillota</taxon>
        <taxon>Bacilli</taxon>
        <taxon>Lactobacillales</taxon>
        <taxon>Lactobacillaceae</taxon>
        <taxon>Nicoliella</taxon>
    </lineage>
</organism>
<gene>
    <name evidence="1" type="ORF">R4146_07720</name>
</gene>
<dbReference type="RefSeq" id="WP_339960877.1">
    <property type="nucleotide sequence ID" value="NZ_JAWMWH010000003.1"/>
</dbReference>
<reference evidence="1 2" key="1">
    <citation type="submission" date="2023-10" db="EMBL/GenBank/DDBJ databases">
        <title>Nicoliella lavandulae sp. nov. isolated from Lavandula angustifolia flowers.</title>
        <authorList>
            <person name="Alcantara C."/>
            <person name="Zuniga M."/>
            <person name="Landete J.M."/>
            <person name="Monedero V."/>
        </authorList>
    </citation>
    <scope>NUCLEOTIDE SEQUENCE [LARGE SCALE GENOMIC DNA]</scope>
    <source>
        <strain evidence="1 2">Es01</strain>
    </source>
</reference>
<protein>
    <submittedName>
        <fullName evidence="1">Uncharacterized protein</fullName>
    </submittedName>
</protein>
<dbReference type="EMBL" id="JAWMWH010000003">
    <property type="protein sequence ID" value="MEJ6401029.1"/>
    <property type="molecule type" value="Genomic_DNA"/>
</dbReference>
<name>A0ABU8SMC8_9LACO</name>